<dbReference type="InterPro" id="IPR027443">
    <property type="entry name" value="IPNS-like_sf"/>
</dbReference>
<evidence type="ECO:0000256" key="3">
    <source>
        <dbReference type="RuleBase" id="RU003682"/>
    </source>
</evidence>
<organism evidence="5 6">
    <name type="scientific">Sphagnum jensenii</name>
    <dbReference type="NCBI Taxonomy" id="128206"/>
    <lineage>
        <taxon>Eukaryota</taxon>
        <taxon>Viridiplantae</taxon>
        <taxon>Streptophyta</taxon>
        <taxon>Embryophyta</taxon>
        <taxon>Bryophyta</taxon>
        <taxon>Sphagnophytina</taxon>
        <taxon>Sphagnopsida</taxon>
        <taxon>Sphagnales</taxon>
        <taxon>Sphagnaceae</taxon>
        <taxon>Sphagnum</taxon>
    </lineage>
</organism>
<dbReference type="InterPro" id="IPR026992">
    <property type="entry name" value="DIOX_N"/>
</dbReference>
<sequence>MAAAAAASNVLQEVSVEENCIPECYVWPDELVSPVVAHDAFGEEEIPVIDLGGIEEALDHHHEREGDRDQYSSQYLSVVSLLSAACENWGFFQVVNHGVSVELLQRVQAMSERFCALPLLEKRKLEVHLAGDRLLGYGFITKHAQASKRLWSEGLYLDISCVSSFAKTLSPHDPQKQHEFCETLEEYFRALQKLARKITHLLINSLGLKPGNYDTYAPKDPALLRMNHYPPCPEPSKTQGLGAHVDPNYFTILHQGHVGGLQVLKDDVWVAVRPHPEAFAINVGDMLQVISNGRYKSAKHRAVVNKKQDRYSLAYFAQPPNWDLIVTPQELLDSKHPPLYKPFSWKEYLETVFSRNNNGTGSYSYENLRSVLTLVYHM</sequence>
<name>A0ABP0WZ34_9BRYO</name>
<dbReference type="Pfam" id="PF14226">
    <property type="entry name" value="DIOX_N"/>
    <property type="match status" value="1"/>
</dbReference>
<dbReference type="SUPFAM" id="SSF51197">
    <property type="entry name" value="Clavaminate synthase-like"/>
    <property type="match status" value="1"/>
</dbReference>
<keyword evidence="2 3" id="KW-0408">Iron</keyword>
<dbReference type="InterPro" id="IPR005123">
    <property type="entry name" value="Oxoglu/Fe-dep_dioxygenase_dom"/>
</dbReference>
<keyword evidence="6" id="KW-1185">Reference proteome</keyword>
<dbReference type="InterPro" id="IPR044861">
    <property type="entry name" value="IPNS-like_FE2OG_OXY"/>
</dbReference>
<gene>
    <name evidence="5" type="ORF">CSSPJE1EN1_LOCUS17584</name>
</gene>
<dbReference type="Gene3D" id="2.60.120.330">
    <property type="entry name" value="B-lactam Antibiotic, Isopenicillin N Synthase, Chain"/>
    <property type="match status" value="1"/>
</dbReference>
<dbReference type="EMBL" id="OZ020099">
    <property type="protein sequence ID" value="CAK9272106.1"/>
    <property type="molecule type" value="Genomic_DNA"/>
</dbReference>
<evidence type="ECO:0000313" key="5">
    <source>
        <dbReference type="EMBL" id="CAK9272106.1"/>
    </source>
</evidence>
<reference evidence="5" key="1">
    <citation type="submission" date="2024-02" db="EMBL/GenBank/DDBJ databases">
        <authorList>
            <consortium name="ELIXIR-Norway"/>
            <consortium name="Elixir Norway"/>
        </authorList>
    </citation>
    <scope>NUCLEOTIDE SEQUENCE</scope>
</reference>
<keyword evidence="3" id="KW-0560">Oxidoreductase</keyword>
<evidence type="ECO:0000256" key="2">
    <source>
        <dbReference type="ARBA" id="ARBA00023004"/>
    </source>
</evidence>
<dbReference type="InterPro" id="IPR050231">
    <property type="entry name" value="Iron_ascorbate_oxido_reductase"/>
</dbReference>
<evidence type="ECO:0000313" key="6">
    <source>
        <dbReference type="Proteomes" id="UP001497444"/>
    </source>
</evidence>
<protein>
    <recommendedName>
        <fullName evidence="4">Fe2OG dioxygenase domain-containing protein</fullName>
    </recommendedName>
</protein>
<dbReference type="Pfam" id="PF03171">
    <property type="entry name" value="2OG-FeII_Oxy"/>
    <property type="match status" value="1"/>
</dbReference>
<evidence type="ECO:0000259" key="4">
    <source>
        <dbReference type="PROSITE" id="PS51471"/>
    </source>
</evidence>
<proteinExistence type="inferred from homology"/>
<dbReference type="Proteomes" id="UP001497444">
    <property type="component" value="Chromosome 4"/>
</dbReference>
<accession>A0ABP0WZ34</accession>
<dbReference type="PANTHER" id="PTHR47990">
    <property type="entry name" value="2-OXOGLUTARATE (2OG) AND FE(II)-DEPENDENT OXYGENASE SUPERFAMILY PROTEIN-RELATED"/>
    <property type="match status" value="1"/>
</dbReference>
<comment type="similarity">
    <text evidence="3">Belongs to the iron/ascorbate-dependent oxidoreductase family.</text>
</comment>
<dbReference type="PROSITE" id="PS51471">
    <property type="entry name" value="FE2OG_OXY"/>
    <property type="match status" value="1"/>
</dbReference>
<keyword evidence="1 3" id="KW-0479">Metal-binding</keyword>
<evidence type="ECO:0000256" key="1">
    <source>
        <dbReference type="ARBA" id="ARBA00022723"/>
    </source>
</evidence>
<feature type="domain" description="Fe2OG dioxygenase" evidence="4">
    <location>
        <begin position="218"/>
        <end position="319"/>
    </location>
</feature>